<evidence type="ECO:0000256" key="2">
    <source>
        <dbReference type="ARBA" id="ARBA00021549"/>
    </source>
</evidence>
<evidence type="ECO:0000256" key="3">
    <source>
        <dbReference type="ARBA" id="ARBA00022475"/>
    </source>
</evidence>
<dbReference type="Gene3D" id="3.30.700.10">
    <property type="entry name" value="Glycoprotein, Type 4 Pilin"/>
    <property type="match status" value="1"/>
</dbReference>
<gene>
    <name evidence="13" type="ORF">NB063_29640</name>
</gene>
<keyword evidence="4" id="KW-0488">Methylation</keyword>
<dbReference type="InterPro" id="IPR022346">
    <property type="entry name" value="T2SS_GspH"/>
</dbReference>
<keyword evidence="6 11" id="KW-0812">Transmembrane</keyword>
<protein>
    <recommendedName>
        <fullName evidence="2">Type II secretion system protein H</fullName>
    </recommendedName>
    <alternativeName>
        <fullName evidence="10">General secretion pathway protein H</fullName>
    </alternativeName>
</protein>
<reference evidence="13 14" key="1">
    <citation type="journal article" date="2022" name="Syst. Appl. Microbiol.">
        <title>Rhodopirellula aestuarii sp. nov., a novel member of the genus Rhodopirellula isolated from brackish sediments collected in the Tagus River estuary, Portugal.</title>
        <authorList>
            <person name="Vitorino I.R."/>
            <person name="Klimek D."/>
            <person name="Calusinska M."/>
            <person name="Lobo-da-Cunha A."/>
            <person name="Vasconcelos V."/>
            <person name="Lage O.M."/>
        </authorList>
    </citation>
    <scope>NUCLEOTIDE SEQUENCE [LARGE SCALE GENOMIC DNA]</scope>
    <source>
        <strain evidence="13 14">ICT_H3.1</strain>
    </source>
</reference>
<evidence type="ECO:0000256" key="7">
    <source>
        <dbReference type="ARBA" id="ARBA00022989"/>
    </source>
</evidence>
<sequence>MWIAPVVKRQRAENDHRTGFTLVELVVVILIIGVLTTVAGPEFASSLHRMRAEAAAKRIKVDLGYARQTAIAQSGPLSVSFTPASDEYSIPGLLDINQSGQSYTVVLTASPYNASLVSAALGGDTEVQFDRYGQPDSGGTITVASGGYQTTVTIHPNTGKASIP</sequence>
<accession>A0ABT0UD35</accession>
<evidence type="ECO:0000256" key="1">
    <source>
        <dbReference type="ARBA" id="ARBA00004377"/>
    </source>
</evidence>
<evidence type="ECO:0000256" key="11">
    <source>
        <dbReference type="SAM" id="Phobius"/>
    </source>
</evidence>
<feature type="transmembrane region" description="Helical" evidence="11">
    <location>
        <begin position="20"/>
        <end position="41"/>
    </location>
</feature>
<keyword evidence="7 11" id="KW-1133">Transmembrane helix</keyword>
<name>A0ABT0UD35_9BACT</name>
<feature type="domain" description="General secretion pathway GspH" evidence="12">
    <location>
        <begin position="55"/>
        <end position="156"/>
    </location>
</feature>
<evidence type="ECO:0000313" key="13">
    <source>
        <dbReference type="EMBL" id="MCM2374808.1"/>
    </source>
</evidence>
<evidence type="ECO:0000256" key="5">
    <source>
        <dbReference type="ARBA" id="ARBA00022519"/>
    </source>
</evidence>
<keyword evidence="5" id="KW-0997">Cell inner membrane</keyword>
<evidence type="ECO:0000256" key="9">
    <source>
        <dbReference type="ARBA" id="ARBA00025772"/>
    </source>
</evidence>
<keyword evidence="14" id="KW-1185">Reference proteome</keyword>
<dbReference type="EMBL" id="JAMQBK010000103">
    <property type="protein sequence ID" value="MCM2374808.1"/>
    <property type="molecule type" value="Genomic_DNA"/>
</dbReference>
<evidence type="ECO:0000259" key="12">
    <source>
        <dbReference type="Pfam" id="PF12019"/>
    </source>
</evidence>
<dbReference type="SUPFAM" id="SSF54523">
    <property type="entry name" value="Pili subunits"/>
    <property type="match status" value="1"/>
</dbReference>
<organism evidence="13 14">
    <name type="scientific">Aporhodopirellula aestuarii</name>
    <dbReference type="NCBI Taxonomy" id="2950107"/>
    <lineage>
        <taxon>Bacteria</taxon>
        <taxon>Pseudomonadati</taxon>
        <taxon>Planctomycetota</taxon>
        <taxon>Planctomycetia</taxon>
        <taxon>Pirellulales</taxon>
        <taxon>Pirellulaceae</taxon>
        <taxon>Aporhodopirellula</taxon>
    </lineage>
</organism>
<comment type="caution">
    <text evidence="13">The sequence shown here is derived from an EMBL/GenBank/DDBJ whole genome shotgun (WGS) entry which is preliminary data.</text>
</comment>
<keyword evidence="8 11" id="KW-0472">Membrane</keyword>
<evidence type="ECO:0000256" key="10">
    <source>
        <dbReference type="ARBA" id="ARBA00030775"/>
    </source>
</evidence>
<dbReference type="RefSeq" id="WP_250932964.1">
    <property type="nucleotide sequence ID" value="NZ_JAMQBK010000103.1"/>
</dbReference>
<dbReference type="Proteomes" id="UP001202961">
    <property type="component" value="Unassembled WGS sequence"/>
</dbReference>
<evidence type="ECO:0000256" key="4">
    <source>
        <dbReference type="ARBA" id="ARBA00022481"/>
    </source>
</evidence>
<dbReference type="InterPro" id="IPR012902">
    <property type="entry name" value="N_methyl_site"/>
</dbReference>
<dbReference type="NCBIfam" id="TIGR02532">
    <property type="entry name" value="IV_pilin_GFxxxE"/>
    <property type="match status" value="1"/>
</dbReference>
<comment type="similarity">
    <text evidence="9">Belongs to the GSP H family.</text>
</comment>
<evidence type="ECO:0000256" key="6">
    <source>
        <dbReference type="ARBA" id="ARBA00022692"/>
    </source>
</evidence>
<comment type="subcellular location">
    <subcellularLocation>
        <location evidence="1">Cell inner membrane</location>
        <topology evidence="1">Single-pass membrane protein</topology>
    </subcellularLocation>
</comment>
<evidence type="ECO:0000256" key="8">
    <source>
        <dbReference type="ARBA" id="ARBA00023136"/>
    </source>
</evidence>
<dbReference type="Pfam" id="PF12019">
    <property type="entry name" value="GspH"/>
    <property type="match status" value="1"/>
</dbReference>
<dbReference type="PIRSF" id="PIRSF021292">
    <property type="entry name" value="Competence_ComGD"/>
    <property type="match status" value="1"/>
</dbReference>
<dbReference type="PROSITE" id="PS00409">
    <property type="entry name" value="PROKAR_NTER_METHYL"/>
    <property type="match status" value="1"/>
</dbReference>
<dbReference type="Pfam" id="PF07963">
    <property type="entry name" value="N_methyl"/>
    <property type="match status" value="1"/>
</dbReference>
<keyword evidence="3" id="KW-1003">Cell membrane</keyword>
<proteinExistence type="inferred from homology"/>
<dbReference type="InterPro" id="IPR045584">
    <property type="entry name" value="Pilin-like"/>
</dbReference>
<dbReference type="InterPro" id="IPR016785">
    <property type="entry name" value="ComGD"/>
</dbReference>
<evidence type="ECO:0000313" key="14">
    <source>
        <dbReference type="Proteomes" id="UP001202961"/>
    </source>
</evidence>